<proteinExistence type="predicted"/>
<comment type="caution">
    <text evidence="2">The sequence shown here is derived from an EMBL/GenBank/DDBJ whole genome shotgun (WGS) entry which is preliminary data.</text>
</comment>
<name>A0A9P7L0V0_9HYPO</name>
<sequence>MHRSSRSKKLKLAIKLHLALHLALHINLLPFYLLHLNHQTPNTKTHRCFTNRSAPSSYTLSPPTTTRRFHCVLSQFNIRATTYPSPLFTVPLSFCN</sequence>
<protein>
    <submittedName>
        <fullName evidence="2">Uncharacterized protein</fullName>
    </submittedName>
</protein>
<keyword evidence="1" id="KW-0812">Transmembrane</keyword>
<organism evidence="2 3">
    <name type="scientific">Fusarium avenaceum</name>
    <dbReference type="NCBI Taxonomy" id="40199"/>
    <lineage>
        <taxon>Eukaryota</taxon>
        <taxon>Fungi</taxon>
        <taxon>Dikarya</taxon>
        <taxon>Ascomycota</taxon>
        <taxon>Pezizomycotina</taxon>
        <taxon>Sordariomycetes</taxon>
        <taxon>Hypocreomycetidae</taxon>
        <taxon>Hypocreales</taxon>
        <taxon>Nectriaceae</taxon>
        <taxon>Fusarium</taxon>
        <taxon>Fusarium tricinctum species complex</taxon>
    </lineage>
</organism>
<evidence type="ECO:0000313" key="3">
    <source>
        <dbReference type="Proteomes" id="UP000782241"/>
    </source>
</evidence>
<gene>
    <name evidence="2" type="ORF">KAF25_010066</name>
</gene>
<dbReference type="EMBL" id="JAGPUO010000001">
    <property type="protein sequence ID" value="KAG5665941.1"/>
    <property type="molecule type" value="Genomic_DNA"/>
</dbReference>
<keyword evidence="1" id="KW-0472">Membrane</keyword>
<evidence type="ECO:0000313" key="2">
    <source>
        <dbReference type="EMBL" id="KAG5665941.1"/>
    </source>
</evidence>
<keyword evidence="1" id="KW-1133">Transmembrane helix</keyword>
<reference evidence="2" key="1">
    <citation type="submission" date="2021-04" db="EMBL/GenBank/DDBJ databases">
        <title>Draft genome of Fusarium avenaceum strain F156N33, isolated from an atmospheric sample in Virginia.</title>
        <authorList>
            <person name="Yang S."/>
            <person name="Vinatzer B.A."/>
            <person name="Coleman J."/>
        </authorList>
    </citation>
    <scope>NUCLEOTIDE SEQUENCE</scope>
    <source>
        <strain evidence="2">F156N33</strain>
    </source>
</reference>
<dbReference type="Proteomes" id="UP000782241">
    <property type="component" value="Unassembled WGS sequence"/>
</dbReference>
<accession>A0A9P7L0V0</accession>
<keyword evidence="3" id="KW-1185">Reference proteome</keyword>
<dbReference type="AlphaFoldDB" id="A0A9P7L0V0"/>
<feature type="transmembrane region" description="Helical" evidence="1">
    <location>
        <begin position="12"/>
        <end position="34"/>
    </location>
</feature>
<evidence type="ECO:0000256" key="1">
    <source>
        <dbReference type="SAM" id="Phobius"/>
    </source>
</evidence>